<dbReference type="InterPro" id="IPR045851">
    <property type="entry name" value="AMP-bd_C_sf"/>
</dbReference>
<dbReference type="NCBIfam" id="NF006386">
    <property type="entry name" value="PRK08633.1"/>
    <property type="match status" value="1"/>
</dbReference>
<dbReference type="GO" id="GO:0022857">
    <property type="term" value="F:transmembrane transporter activity"/>
    <property type="evidence" value="ECO:0007669"/>
    <property type="project" value="InterPro"/>
</dbReference>
<dbReference type="SUPFAM" id="SSF56801">
    <property type="entry name" value="Acetyl-CoA synthetase-like"/>
    <property type="match status" value="1"/>
</dbReference>
<dbReference type="CDD" id="cd07989">
    <property type="entry name" value="LPLAT_AGPAT-like"/>
    <property type="match status" value="1"/>
</dbReference>
<dbReference type="Pfam" id="PF01553">
    <property type="entry name" value="Acyltransferase"/>
    <property type="match status" value="1"/>
</dbReference>
<feature type="transmembrane region" description="Helical" evidence="4">
    <location>
        <begin position="44"/>
        <end position="66"/>
    </location>
</feature>
<feature type="transmembrane region" description="Helical" evidence="4">
    <location>
        <begin position="78"/>
        <end position="95"/>
    </location>
</feature>
<dbReference type="SUPFAM" id="SSF103473">
    <property type="entry name" value="MFS general substrate transporter"/>
    <property type="match status" value="1"/>
</dbReference>
<feature type="transmembrane region" description="Helical" evidence="4">
    <location>
        <begin position="299"/>
        <end position="319"/>
    </location>
</feature>
<organism evidence="6">
    <name type="scientific">uncultured Sulfurovum sp</name>
    <dbReference type="NCBI Taxonomy" id="269237"/>
    <lineage>
        <taxon>Bacteria</taxon>
        <taxon>Pseudomonadati</taxon>
        <taxon>Campylobacterota</taxon>
        <taxon>Epsilonproteobacteria</taxon>
        <taxon>Campylobacterales</taxon>
        <taxon>Sulfurovaceae</taxon>
        <taxon>Sulfurovum</taxon>
        <taxon>environmental samples</taxon>
    </lineage>
</organism>
<name>A0A6S6TYL8_9BACT</name>
<feature type="transmembrane region" description="Helical" evidence="4">
    <location>
        <begin position="12"/>
        <end position="32"/>
    </location>
</feature>
<dbReference type="InterPro" id="IPR036259">
    <property type="entry name" value="MFS_trans_sf"/>
</dbReference>
<protein>
    <submittedName>
        <fullName evidence="6">2-acylglycerophosphoethanolamine acyltransferase / acyl-acyl carrier protein synthetase (EC)</fullName>
        <ecNumber evidence="6">6.2.1.20</ecNumber>
    </submittedName>
</protein>
<evidence type="ECO:0000313" key="6">
    <source>
        <dbReference type="EMBL" id="CAA6820266.1"/>
    </source>
</evidence>
<keyword evidence="6" id="KW-0808">Transferase</keyword>
<dbReference type="SMART" id="SM00563">
    <property type="entry name" value="PlsC"/>
    <property type="match status" value="1"/>
</dbReference>
<proteinExistence type="predicted"/>
<dbReference type="InterPro" id="IPR011701">
    <property type="entry name" value="MFS"/>
</dbReference>
<keyword evidence="1 4" id="KW-0812">Transmembrane</keyword>
<feature type="domain" description="Phospholipid/glycerol acyltransferase" evidence="5">
    <location>
        <begin position="446"/>
        <end position="558"/>
    </location>
</feature>
<dbReference type="EC" id="6.2.1.20" evidence="6"/>
<dbReference type="InterPro" id="IPR042099">
    <property type="entry name" value="ANL_N_sf"/>
</dbReference>
<dbReference type="Pfam" id="PF07690">
    <property type="entry name" value="MFS_1"/>
    <property type="match status" value="1"/>
</dbReference>
<keyword evidence="6" id="KW-0012">Acyltransferase</keyword>
<evidence type="ECO:0000259" key="5">
    <source>
        <dbReference type="SMART" id="SM00563"/>
    </source>
</evidence>
<evidence type="ECO:0000256" key="4">
    <source>
        <dbReference type="SAM" id="Phobius"/>
    </source>
</evidence>
<feature type="transmembrane region" description="Helical" evidence="4">
    <location>
        <begin position="101"/>
        <end position="120"/>
    </location>
</feature>
<dbReference type="InterPro" id="IPR000873">
    <property type="entry name" value="AMP-dep_synth/lig_dom"/>
</dbReference>
<reference evidence="6" key="1">
    <citation type="submission" date="2020-01" db="EMBL/GenBank/DDBJ databases">
        <authorList>
            <person name="Meier V. D."/>
            <person name="Meier V D."/>
        </authorList>
    </citation>
    <scope>NUCLEOTIDE SEQUENCE</scope>
    <source>
        <strain evidence="6">HLG_WM_MAG_06</strain>
    </source>
</reference>
<feature type="transmembrane region" description="Helical" evidence="4">
    <location>
        <begin position="237"/>
        <end position="260"/>
    </location>
</feature>
<dbReference type="InterPro" id="IPR020845">
    <property type="entry name" value="AMP-binding_CS"/>
</dbReference>
<dbReference type="Gene3D" id="1.20.1250.20">
    <property type="entry name" value="MFS general substrate transporter like domains"/>
    <property type="match status" value="1"/>
</dbReference>
<dbReference type="InterPro" id="IPR050237">
    <property type="entry name" value="ATP-dep_AMP-bd_enzyme"/>
</dbReference>
<evidence type="ECO:0000256" key="3">
    <source>
        <dbReference type="ARBA" id="ARBA00023136"/>
    </source>
</evidence>
<dbReference type="InterPro" id="IPR002123">
    <property type="entry name" value="Plipid/glycerol_acylTrfase"/>
</dbReference>
<feature type="transmembrane region" description="Helical" evidence="4">
    <location>
        <begin position="325"/>
        <end position="350"/>
    </location>
</feature>
<dbReference type="EMBL" id="CACVAP010000093">
    <property type="protein sequence ID" value="CAA6820266.1"/>
    <property type="molecule type" value="Genomic_DNA"/>
</dbReference>
<keyword evidence="3 4" id="KW-0472">Membrane</keyword>
<feature type="transmembrane region" description="Helical" evidence="4">
    <location>
        <begin position="272"/>
        <end position="292"/>
    </location>
</feature>
<feature type="transmembrane region" description="Helical" evidence="4">
    <location>
        <begin position="141"/>
        <end position="161"/>
    </location>
</feature>
<sequence length="1146" mass="126160">MKELFKVRGFTPYIFIVFLNAMTDLGHKIVLQNTILKAYDGSELIILTAIVNALILLPFILLFSPAGFLSDKYAKVKIIRVASLVAVGVTTLILFSYIMGWFWIAFGLTFVLAAQSAIYSPAKYGLIKEMVGKKKLTAANSVVQSVTIVAILAGGIVYSIFFEQLLASDIKDKGEILQAVYPLGFALILASVVEFIFALKLSKNYNAQKSMEFKVQKYADLTYLRGNFKLLKKSKTVWLSIIGLSIFWGISQLVIATFGAHVKSGLGIDNTIIINGLLALSGLGMVIGSMLVSNFSKRFIEVGLIPFGAVGVSLSLFLIPTLTSLYSIGLVFFLYGIFSGLFIVPLNTIIQLLTPKRMMGKVLAGNNFMQYLFMFGFLGLTTLFAYSGVESSTLFVIVAVLAFFGFIFTLKSLAHEFVQFLVRFTFGLFYDIKVEGLENLKAQKGVLLLGNHISFLDWAFLQIATPRPIRFVIDRGYYELWYFKPIFKFFKAIPISSRGGKNALKAVGDALNNGDIVALFPEGHLSRNGHIGKFQKGFELAVFEVENAVIVPFYLRGLWEGKFSHSEDKITQKGLSDVAVSFGKSMPIESRAVDVKEQVIKLSTHSWKEYVSRADSLPKIWIKEAKEVGSKLSIADSTGVELSGYKFMTAVLLMRKKFKQLFTGEQNIGLIVPTSAGGSIANMATLTLGKTIVNLNYSAGTQSLKHAIELAEIKQIITSTQFMTKLKAKGFDLEEALEGVELLYLEEIKKTISKGEQLGMFLQAKFVPSWILSRLYVKKVATTDTAAILFSSGSEGVPKGIELSHQNILGNIKQFINVINPNKNDVMLGTLPIFHSFGITVTTLAPLIESIPVVCHPDPTDGLGIAKMSQKYQATFLFATATFFRLYARNKKIHPKMFENLRMVIAGAEKLPPEITKLFKERFGKEIWEGYGATETAPAASCNVHDAIVPETYHVQVGGKAGTIGLPLPGTALMIVDPESFEPLGRGEDGMILIGGVQVMKGYLKNEAKTEEVIKEIDGIRWYVTGDKGHLDEDGFLTIVDRYSRFAKVGGEMVSLGLVEAQIRKLLGEDDQISVTALPDLKKGEKLVLMLEGDKDLEVLKEEIKALGMNPLFVPSNYFKVDEVPKLGSGKADFKGAKRLALGLVG</sequence>
<dbReference type="SUPFAM" id="SSF69593">
    <property type="entry name" value="Glycerol-3-phosphate (1)-acyltransferase"/>
    <property type="match status" value="1"/>
</dbReference>
<dbReference type="GO" id="GO:0008922">
    <property type="term" value="F:long-chain fatty acid [acyl-carrier-protein] ligase activity"/>
    <property type="evidence" value="ECO:0007669"/>
    <property type="project" value="UniProtKB-EC"/>
</dbReference>
<feature type="transmembrane region" description="Helical" evidence="4">
    <location>
        <begin position="181"/>
        <end position="201"/>
    </location>
</feature>
<feature type="transmembrane region" description="Helical" evidence="4">
    <location>
        <begin position="395"/>
        <end position="414"/>
    </location>
</feature>
<dbReference type="Pfam" id="PF00501">
    <property type="entry name" value="AMP-binding"/>
    <property type="match status" value="1"/>
</dbReference>
<gene>
    <name evidence="6" type="ORF">HELGO_WM1470</name>
</gene>
<dbReference type="AlphaFoldDB" id="A0A6S6TYL8"/>
<keyword evidence="2 4" id="KW-1133">Transmembrane helix</keyword>
<dbReference type="CDD" id="cd06173">
    <property type="entry name" value="MFS_MefA_like"/>
    <property type="match status" value="1"/>
</dbReference>
<dbReference type="Gene3D" id="3.30.300.30">
    <property type="match status" value="1"/>
</dbReference>
<accession>A0A6S6TYL8</accession>
<dbReference type="PROSITE" id="PS00455">
    <property type="entry name" value="AMP_BINDING"/>
    <property type="match status" value="1"/>
</dbReference>
<dbReference type="Gene3D" id="3.40.50.12780">
    <property type="entry name" value="N-terminal domain of ligase-like"/>
    <property type="match status" value="1"/>
</dbReference>
<dbReference type="GO" id="GO:0016746">
    <property type="term" value="F:acyltransferase activity"/>
    <property type="evidence" value="ECO:0007669"/>
    <property type="project" value="UniProtKB-KW"/>
</dbReference>
<evidence type="ECO:0000256" key="1">
    <source>
        <dbReference type="ARBA" id="ARBA00022692"/>
    </source>
</evidence>
<dbReference type="PANTHER" id="PTHR43767">
    <property type="entry name" value="LONG-CHAIN-FATTY-ACID--COA LIGASE"/>
    <property type="match status" value="1"/>
</dbReference>
<dbReference type="PANTHER" id="PTHR43767:SF1">
    <property type="entry name" value="NONRIBOSOMAL PEPTIDE SYNTHASE PES1 (EUROFUNG)-RELATED"/>
    <property type="match status" value="1"/>
</dbReference>
<feature type="transmembrane region" description="Helical" evidence="4">
    <location>
        <begin position="371"/>
        <end position="389"/>
    </location>
</feature>
<keyword evidence="6" id="KW-0436">Ligase</keyword>
<evidence type="ECO:0000256" key="2">
    <source>
        <dbReference type="ARBA" id="ARBA00022989"/>
    </source>
</evidence>